<name>A0A2J6PQX2_9HELO</name>
<dbReference type="Gene3D" id="3.90.180.10">
    <property type="entry name" value="Medium-chain alcohol dehydrogenases, catalytic domain"/>
    <property type="match status" value="1"/>
</dbReference>
<dbReference type="CDD" id="cd05285">
    <property type="entry name" value="sorbitol_DH"/>
    <property type="match status" value="1"/>
</dbReference>
<evidence type="ECO:0000313" key="14">
    <source>
        <dbReference type="EMBL" id="PMD16429.1"/>
    </source>
</evidence>
<comment type="similarity">
    <text evidence="2 11">Belongs to the zinc-containing alcohol dehydrogenase family.</text>
</comment>
<keyword evidence="5" id="KW-0560">Oxidoreductase</keyword>
<evidence type="ECO:0000313" key="15">
    <source>
        <dbReference type="Proteomes" id="UP000235672"/>
    </source>
</evidence>
<evidence type="ECO:0000256" key="2">
    <source>
        <dbReference type="ARBA" id="ARBA00008072"/>
    </source>
</evidence>
<evidence type="ECO:0000256" key="9">
    <source>
        <dbReference type="ARBA" id="ARBA00026119"/>
    </source>
</evidence>
<dbReference type="Pfam" id="PF08240">
    <property type="entry name" value="ADH_N"/>
    <property type="match status" value="1"/>
</dbReference>
<comment type="function">
    <text evidence="7">Xylitol dehydrogenase which catalyzes the conversion of xylitol to D-xylulose. Xylose is a major component of hemicelluloses such as xylan. Most fungi utilize D-xylose via three enzymatic reactions, xylose reductase (XR), xylitol dehydrogenase (XDH), and xylulokinase, to form xylulose 5-phosphate, which enters pentose phosphate pathway.</text>
</comment>
<dbReference type="Gene3D" id="3.40.50.720">
    <property type="entry name" value="NAD(P)-binding Rossmann-like Domain"/>
    <property type="match status" value="1"/>
</dbReference>
<dbReference type="GO" id="GO:0008270">
    <property type="term" value="F:zinc ion binding"/>
    <property type="evidence" value="ECO:0007669"/>
    <property type="project" value="InterPro"/>
</dbReference>
<sequence length="359" mass="38410">MSIAEKNLALFLLGPGNALIGESPYPTITDEHDIIIRIAYVGVCGSDVSFWTKGGIGQKVDPSRPLIMGHEASGTVHEIGSAVSSLKVGDNVAIEPGLPCRRCLPCKGGRYNLCSQMLFAADPPFSHGTLRKYFKLAEDFCYKLPQFLSLEEGVLVEPLAVAVHVCRLAEIGLGQDVVVFGSGTIGLLCAVVSKSMGAQKIIAADVNASRLEFSRQFADTGIYKPETNDTSEDIARKIKKIHNLSKGADTVLEATGIATCIGAGIHVLKKGGTFIQAGLGKPEIQFPITTLSEKEMTMKGSFRYGAGDYELALHLLESKKVPSLSQLISSVSAFENTTEAWERTRKGAGIKNLIRGPQG</sequence>
<keyword evidence="4 11" id="KW-0862">Zinc</keyword>
<comment type="pathway">
    <text evidence="8">Carbohydrate degradation; L-arabinose degradation via L-arabinitol; D-xylulose 5-phosphate from L-arabinose (fungal route): step 4/5.</text>
</comment>
<dbReference type="PANTHER" id="PTHR43161">
    <property type="entry name" value="SORBITOL DEHYDROGENASE"/>
    <property type="match status" value="1"/>
</dbReference>
<dbReference type="SUPFAM" id="SSF50129">
    <property type="entry name" value="GroES-like"/>
    <property type="match status" value="1"/>
</dbReference>
<dbReference type="FunFam" id="3.40.50.720:FF:000068">
    <property type="entry name" value="Sorbitol dehydrogenase"/>
    <property type="match status" value="1"/>
</dbReference>
<dbReference type="OrthoDB" id="3941538at2759"/>
<keyword evidence="6" id="KW-0520">NAD</keyword>
<evidence type="ECO:0000256" key="11">
    <source>
        <dbReference type="RuleBase" id="RU361277"/>
    </source>
</evidence>
<organism evidence="14 15">
    <name type="scientific">Hyaloscypha hepaticicola</name>
    <dbReference type="NCBI Taxonomy" id="2082293"/>
    <lineage>
        <taxon>Eukaryota</taxon>
        <taxon>Fungi</taxon>
        <taxon>Dikarya</taxon>
        <taxon>Ascomycota</taxon>
        <taxon>Pezizomycotina</taxon>
        <taxon>Leotiomycetes</taxon>
        <taxon>Helotiales</taxon>
        <taxon>Hyaloscyphaceae</taxon>
        <taxon>Hyaloscypha</taxon>
    </lineage>
</organism>
<evidence type="ECO:0000256" key="1">
    <source>
        <dbReference type="ARBA" id="ARBA00001947"/>
    </source>
</evidence>
<evidence type="ECO:0000256" key="10">
    <source>
        <dbReference type="ARBA" id="ARBA00030139"/>
    </source>
</evidence>
<evidence type="ECO:0000259" key="13">
    <source>
        <dbReference type="Pfam" id="PF08240"/>
    </source>
</evidence>
<dbReference type="EMBL" id="KZ613505">
    <property type="protein sequence ID" value="PMD16429.1"/>
    <property type="molecule type" value="Genomic_DNA"/>
</dbReference>
<feature type="domain" description="Alcohol dehydrogenase-like N-terminal" evidence="13">
    <location>
        <begin position="31"/>
        <end position="146"/>
    </location>
</feature>
<dbReference type="InterPro" id="IPR013154">
    <property type="entry name" value="ADH-like_N"/>
</dbReference>
<dbReference type="GO" id="GO:0046526">
    <property type="term" value="F:D-xylulose reductase activity"/>
    <property type="evidence" value="ECO:0007669"/>
    <property type="project" value="UniProtKB-EC"/>
</dbReference>
<dbReference type="Proteomes" id="UP000235672">
    <property type="component" value="Unassembled WGS sequence"/>
</dbReference>
<dbReference type="AlphaFoldDB" id="A0A2J6PQX2"/>
<protein>
    <recommendedName>
        <fullName evidence="9">D-xylulose reductase</fullName>
        <ecNumber evidence="9">1.1.1.9</ecNumber>
    </recommendedName>
    <alternativeName>
        <fullName evidence="10">Xylitol dehydrogenase A</fullName>
    </alternativeName>
</protein>
<gene>
    <name evidence="14" type="ORF">NA56DRAFT_681512</name>
</gene>
<dbReference type="InterPro" id="IPR036291">
    <property type="entry name" value="NAD(P)-bd_dom_sf"/>
</dbReference>
<evidence type="ECO:0000259" key="12">
    <source>
        <dbReference type="Pfam" id="PF00107"/>
    </source>
</evidence>
<comment type="cofactor">
    <cofactor evidence="1 11">
        <name>Zn(2+)</name>
        <dbReference type="ChEBI" id="CHEBI:29105"/>
    </cofactor>
</comment>
<dbReference type="InterPro" id="IPR002328">
    <property type="entry name" value="ADH_Zn_CS"/>
</dbReference>
<dbReference type="InterPro" id="IPR011032">
    <property type="entry name" value="GroES-like_sf"/>
</dbReference>
<dbReference type="GO" id="GO:0003939">
    <property type="term" value="F:L-iditol 2-dehydrogenase (NAD+) activity"/>
    <property type="evidence" value="ECO:0007669"/>
    <property type="project" value="TreeGrafter"/>
</dbReference>
<evidence type="ECO:0000256" key="7">
    <source>
        <dbReference type="ARBA" id="ARBA00024843"/>
    </source>
</evidence>
<reference evidence="14 15" key="1">
    <citation type="submission" date="2016-05" db="EMBL/GenBank/DDBJ databases">
        <title>A degradative enzymes factory behind the ericoid mycorrhizal symbiosis.</title>
        <authorList>
            <consortium name="DOE Joint Genome Institute"/>
            <person name="Martino E."/>
            <person name="Morin E."/>
            <person name="Grelet G."/>
            <person name="Kuo A."/>
            <person name="Kohler A."/>
            <person name="Daghino S."/>
            <person name="Barry K."/>
            <person name="Choi C."/>
            <person name="Cichocki N."/>
            <person name="Clum A."/>
            <person name="Copeland A."/>
            <person name="Hainaut M."/>
            <person name="Haridas S."/>
            <person name="Labutti K."/>
            <person name="Lindquist E."/>
            <person name="Lipzen A."/>
            <person name="Khouja H.-R."/>
            <person name="Murat C."/>
            <person name="Ohm R."/>
            <person name="Olson A."/>
            <person name="Spatafora J."/>
            <person name="Veneault-Fourrey C."/>
            <person name="Henrissat B."/>
            <person name="Grigoriev I."/>
            <person name="Martin F."/>
            <person name="Perotto S."/>
        </authorList>
    </citation>
    <scope>NUCLEOTIDE SEQUENCE [LARGE SCALE GENOMIC DNA]</scope>
    <source>
        <strain evidence="14 15">UAMH 7357</strain>
    </source>
</reference>
<dbReference type="PANTHER" id="PTHR43161:SF9">
    <property type="entry name" value="SORBITOL DEHYDROGENASE"/>
    <property type="match status" value="1"/>
</dbReference>
<dbReference type="STRING" id="1745343.A0A2J6PQX2"/>
<feature type="domain" description="Alcohol dehydrogenase-like C-terminal" evidence="12">
    <location>
        <begin position="185"/>
        <end position="317"/>
    </location>
</feature>
<dbReference type="SUPFAM" id="SSF51735">
    <property type="entry name" value="NAD(P)-binding Rossmann-fold domains"/>
    <property type="match status" value="1"/>
</dbReference>
<evidence type="ECO:0000256" key="5">
    <source>
        <dbReference type="ARBA" id="ARBA00023002"/>
    </source>
</evidence>
<dbReference type="Pfam" id="PF00107">
    <property type="entry name" value="ADH_zinc_N"/>
    <property type="match status" value="1"/>
</dbReference>
<evidence type="ECO:0000256" key="3">
    <source>
        <dbReference type="ARBA" id="ARBA00022723"/>
    </source>
</evidence>
<keyword evidence="3 11" id="KW-0479">Metal-binding</keyword>
<evidence type="ECO:0000256" key="4">
    <source>
        <dbReference type="ARBA" id="ARBA00022833"/>
    </source>
</evidence>
<proteinExistence type="inferred from homology"/>
<dbReference type="GO" id="GO:0006062">
    <property type="term" value="P:sorbitol catabolic process"/>
    <property type="evidence" value="ECO:0007669"/>
    <property type="project" value="TreeGrafter"/>
</dbReference>
<dbReference type="InterPro" id="IPR013149">
    <property type="entry name" value="ADH-like_C"/>
</dbReference>
<evidence type="ECO:0000256" key="6">
    <source>
        <dbReference type="ARBA" id="ARBA00023027"/>
    </source>
</evidence>
<dbReference type="EC" id="1.1.1.9" evidence="9"/>
<accession>A0A2J6PQX2</accession>
<evidence type="ECO:0000256" key="8">
    <source>
        <dbReference type="ARBA" id="ARBA00025713"/>
    </source>
</evidence>
<dbReference type="PROSITE" id="PS00059">
    <property type="entry name" value="ADH_ZINC"/>
    <property type="match status" value="1"/>
</dbReference>
<keyword evidence="15" id="KW-1185">Reference proteome</keyword>
<dbReference type="InterPro" id="IPR045306">
    <property type="entry name" value="SDH-like"/>
</dbReference>